<protein>
    <submittedName>
        <fullName evidence="2">Uncharacterized protein</fullName>
    </submittedName>
</protein>
<keyword evidence="3" id="KW-1185">Reference proteome</keyword>
<feature type="compositionally biased region" description="Low complexity" evidence="1">
    <location>
        <begin position="94"/>
        <end position="111"/>
    </location>
</feature>
<dbReference type="AlphaFoldDB" id="A0AAE1EW05"/>
<feature type="compositionally biased region" description="Basic and acidic residues" evidence="1">
    <location>
        <begin position="43"/>
        <end position="58"/>
    </location>
</feature>
<comment type="caution">
    <text evidence="2">The sequence shown here is derived from an EMBL/GenBank/DDBJ whole genome shotgun (WGS) entry which is preliminary data.</text>
</comment>
<sequence>MGRRERWVVEGEYRSGVGGGEDGEEESVGLWRGVQCSMGRREWGVKKERSARVEEGREGQLGASANTAQGHHSSSLSREPQSARYRRLSPVSNPALLFPALPATPTTPHATGEGKCEAASVRPNSEKCCQLEKEEEEEEEEKK</sequence>
<dbReference type="Proteomes" id="UP001286313">
    <property type="component" value="Unassembled WGS sequence"/>
</dbReference>
<evidence type="ECO:0000313" key="3">
    <source>
        <dbReference type="Proteomes" id="UP001286313"/>
    </source>
</evidence>
<accession>A0AAE1EW05</accession>
<reference evidence="2" key="1">
    <citation type="submission" date="2023-10" db="EMBL/GenBank/DDBJ databases">
        <title>Genome assemblies of two species of porcelain crab, Petrolisthes cinctipes and Petrolisthes manimaculis (Anomura: Porcellanidae).</title>
        <authorList>
            <person name="Angst P."/>
        </authorList>
    </citation>
    <scope>NUCLEOTIDE SEQUENCE</scope>
    <source>
        <strain evidence="2">PB745_01</strain>
        <tissue evidence="2">Gill</tissue>
    </source>
</reference>
<organism evidence="2 3">
    <name type="scientific">Petrolisthes cinctipes</name>
    <name type="common">Flat porcelain crab</name>
    <dbReference type="NCBI Taxonomy" id="88211"/>
    <lineage>
        <taxon>Eukaryota</taxon>
        <taxon>Metazoa</taxon>
        <taxon>Ecdysozoa</taxon>
        <taxon>Arthropoda</taxon>
        <taxon>Crustacea</taxon>
        <taxon>Multicrustacea</taxon>
        <taxon>Malacostraca</taxon>
        <taxon>Eumalacostraca</taxon>
        <taxon>Eucarida</taxon>
        <taxon>Decapoda</taxon>
        <taxon>Pleocyemata</taxon>
        <taxon>Anomura</taxon>
        <taxon>Galatheoidea</taxon>
        <taxon>Porcellanidae</taxon>
        <taxon>Petrolisthes</taxon>
    </lineage>
</organism>
<evidence type="ECO:0000256" key="1">
    <source>
        <dbReference type="SAM" id="MobiDB-lite"/>
    </source>
</evidence>
<evidence type="ECO:0000313" key="2">
    <source>
        <dbReference type="EMBL" id="KAK3862512.1"/>
    </source>
</evidence>
<dbReference type="EMBL" id="JAWQEG010004225">
    <property type="protein sequence ID" value="KAK3862512.1"/>
    <property type="molecule type" value="Genomic_DNA"/>
</dbReference>
<feature type="compositionally biased region" description="Basic and acidic residues" evidence="1">
    <location>
        <begin position="1"/>
        <end position="13"/>
    </location>
</feature>
<name>A0AAE1EW05_PETCI</name>
<feature type="region of interest" description="Disordered" evidence="1">
    <location>
        <begin position="1"/>
        <end position="28"/>
    </location>
</feature>
<proteinExistence type="predicted"/>
<feature type="compositionally biased region" description="Polar residues" evidence="1">
    <location>
        <begin position="63"/>
        <end position="80"/>
    </location>
</feature>
<feature type="compositionally biased region" description="Acidic residues" evidence="1">
    <location>
        <begin position="133"/>
        <end position="143"/>
    </location>
</feature>
<gene>
    <name evidence="2" type="ORF">Pcinc_031639</name>
</gene>
<feature type="region of interest" description="Disordered" evidence="1">
    <location>
        <begin position="43"/>
        <end position="143"/>
    </location>
</feature>